<reference evidence="3 4" key="1">
    <citation type="submission" date="2019-03" db="EMBL/GenBank/DDBJ databases">
        <title>Genomic Encyclopedia of Type Strains, Phase III (KMG-III): the genomes of soil and plant-associated and newly described type strains.</title>
        <authorList>
            <person name="Whitman W."/>
        </authorList>
    </citation>
    <scope>NUCLEOTIDE SEQUENCE [LARGE SCALE GENOMIC DNA]</scope>
    <source>
        <strain evidence="3 4">VKM Ac-2527</strain>
    </source>
</reference>
<accession>A0A4R6KAF1</accession>
<feature type="domain" description="AMIN-like" evidence="2">
    <location>
        <begin position="236"/>
        <end position="366"/>
    </location>
</feature>
<feature type="signal peptide" evidence="1">
    <location>
        <begin position="1"/>
        <end position="29"/>
    </location>
</feature>
<dbReference type="RefSeq" id="WP_202869681.1">
    <property type="nucleotide sequence ID" value="NZ_SNWQ01000010.1"/>
</dbReference>
<dbReference type="Pfam" id="PF24837">
    <property type="entry name" value="AMIN-like"/>
    <property type="match status" value="2"/>
</dbReference>
<feature type="domain" description="AMIN-like" evidence="2">
    <location>
        <begin position="74"/>
        <end position="203"/>
    </location>
</feature>
<evidence type="ECO:0000256" key="1">
    <source>
        <dbReference type="SAM" id="SignalP"/>
    </source>
</evidence>
<dbReference type="AlphaFoldDB" id="A0A4R6KAF1"/>
<gene>
    <name evidence="3" type="ORF">EV643_110194</name>
</gene>
<feature type="chain" id="PRO_5039627608" description="AMIN-like domain-containing protein" evidence="1">
    <location>
        <begin position="30"/>
        <end position="368"/>
    </location>
</feature>
<protein>
    <recommendedName>
        <fullName evidence="2">AMIN-like domain-containing protein</fullName>
    </recommendedName>
</protein>
<dbReference type="EMBL" id="SNWQ01000010">
    <property type="protein sequence ID" value="TDO46811.1"/>
    <property type="molecule type" value="Genomic_DNA"/>
</dbReference>
<proteinExistence type="predicted"/>
<comment type="caution">
    <text evidence="3">The sequence shown here is derived from an EMBL/GenBank/DDBJ whole genome shotgun (WGS) entry which is preliminary data.</text>
</comment>
<keyword evidence="1" id="KW-0732">Signal</keyword>
<evidence type="ECO:0000259" key="2">
    <source>
        <dbReference type="Pfam" id="PF24837"/>
    </source>
</evidence>
<evidence type="ECO:0000313" key="3">
    <source>
        <dbReference type="EMBL" id="TDO46811.1"/>
    </source>
</evidence>
<dbReference type="Proteomes" id="UP000295388">
    <property type="component" value="Unassembled WGS sequence"/>
</dbReference>
<organism evidence="3 4">
    <name type="scientific">Kribbella caucasensis</name>
    <dbReference type="NCBI Taxonomy" id="2512215"/>
    <lineage>
        <taxon>Bacteria</taxon>
        <taxon>Bacillati</taxon>
        <taxon>Actinomycetota</taxon>
        <taxon>Actinomycetes</taxon>
        <taxon>Propionibacteriales</taxon>
        <taxon>Kribbellaceae</taxon>
        <taxon>Kribbella</taxon>
    </lineage>
</organism>
<sequence length="368" mass="39255">MKTTNTIRRPIRTALAVLAVAAVPVGAVAVPTFAGTASSATIRTAATTTACPSGWGSLPESGHRAGNLLYDRSLSNVRAGRHACFDRLVIDIRGGSLSYDVRYVKAVSMDGSGAPVPLRGGAKLQVIVRPPDYTPAGQTSYWPANRRELVNVTDYRTLRQVAHAGSFEGQTTLGVGVRARLPFRTFTLAGPGNDSRIVIDIAHRWTASPATTACPSGWGSLPEAGRRSGTAASYGALTNVRAGRHACFDRVVVDVRGGYLSYDVRYVPVVSMDGSGDPVPLRGGAKLQIIVTPPDYDADYQSTYRPANRRELVNVTGFRTLRQVAHAGSFEGQTTLGVGVRARLPFRTFTLAGPGSNSRLVIDIAHHW</sequence>
<evidence type="ECO:0000313" key="4">
    <source>
        <dbReference type="Proteomes" id="UP000295388"/>
    </source>
</evidence>
<keyword evidence="4" id="KW-1185">Reference proteome</keyword>
<dbReference type="InterPro" id="IPR056303">
    <property type="entry name" value="AMIN-like"/>
</dbReference>
<name>A0A4R6KAF1_9ACTN</name>